<dbReference type="PANTHER" id="PTHR21367">
    <property type="entry name" value="ARGININE-TRNA-PROTEIN TRANSFERASE 1"/>
    <property type="match status" value="1"/>
</dbReference>
<accession>A0ABS2XFV2</accession>
<proteinExistence type="predicted"/>
<evidence type="ECO:0000313" key="2">
    <source>
        <dbReference type="EMBL" id="MBN3273144.1"/>
    </source>
</evidence>
<name>A0ABS2XFV2_POLSP</name>
<feature type="non-terminal residue" evidence="2">
    <location>
        <position position="234"/>
    </location>
</feature>
<dbReference type="EMBL" id="JAAWVQ010028064">
    <property type="protein sequence ID" value="MBN3273144.1"/>
    <property type="molecule type" value="Genomic_DNA"/>
</dbReference>
<sequence length="234" mass="26355">MTASRKIRDEDLDAFVETWESQGGWCLLCKRYGHGVADCPLPDTEGGQFSCQQPEPERLEAQERKVRRRQRWGKGKRKAQCPPPKSPPAGEECLLVLPPEGEEPSPAPEGEEPLLPSPAPEGEVPPLSPEPHRSPGQYRPSDLLCPETYVWVPIERCLPKLDLTRYSRFNEAPEAVDVGRMKDVGKVLVLHKRTVMPYLLYARKRTGPSDEETVLQYAGLVGQQCAERMLLYRA</sequence>
<dbReference type="Proteomes" id="UP001166093">
    <property type="component" value="Unassembled WGS sequence"/>
</dbReference>
<feature type="region of interest" description="Disordered" evidence="1">
    <location>
        <begin position="46"/>
        <end position="139"/>
    </location>
</feature>
<feature type="compositionally biased region" description="Basic and acidic residues" evidence="1">
    <location>
        <begin position="55"/>
        <end position="64"/>
    </location>
</feature>
<feature type="non-terminal residue" evidence="2">
    <location>
        <position position="1"/>
    </location>
</feature>
<dbReference type="PANTHER" id="PTHR21367:SF1">
    <property type="entry name" value="ARGINYL-TRNA--PROTEIN TRANSFERASE 1"/>
    <property type="match status" value="1"/>
</dbReference>
<evidence type="ECO:0000256" key="1">
    <source>
        <dbReference type="SAM" id="MobiDB-lite"/>
    </source>
</evidence>
<gene>
    <name evidence="2" type="primary">Ate1_0</name>
    <name evidence="2" type="ORF">GTO93_0008845</name>
</gene>
<dbReference type="InterPro" id="IPR030700">
    <property type="entry name" value="N-end_Aminoacyl_Trfase"/>
</dbReference>
<keyword evidence="3" id="KW-1185">Reference proteome</keyword>
<feature type="compositionally biased region" description="Basic residues" evidence="1">
    <location>
        <begin position="65"/>
        <end position="79"/>
    </location>
</feature>
<dbReference type="SUPFAM" id="SSF57756">
    <property type="entry name" value="Retrovirus zinc finger-like domains"/>
    <property type="match status" value="1"/>
</dbReference>
<dbReference type="InterPro" id="IPR036875">
    <property type="entry name" value="Znf_CCHC_sf"/>
</dbReference>
<protein>
    <submittedName>
        <fullName evidence="2">ATE1 transferase</fullName>
    </submittedName>
</protein>
<reference evidence="2" key="1">
    <citation type="journal article" date="2021" name="Cell">
        <title>Tracing the genetic footprints of vertebrate landing in non-teleost ray-finned fishes.</title>
        <authorList>
            <person name="Bi X."/>
            <person name="Wang K."/>
            <person name="Yang L."/>
            <person name="Pan H."/>
            <person name="Jiang H."/>
            <person name="Wei Q."/>
            <person name="Fang M."/>
            <person name="Yu H."/>
            <person name="Zhu C."/>
            <person name="Cai Y."/>
            <person name="He Y."/>
            <person name="Gan X."/>
            <person name="Zeng H."/>
            <person name="Yu D."/>
            <person name="Zhu Y."/>
            <person name="Jiang H."/>
            <person name="Qiu Q."/>
            <person name="Yang H."/>
            <person name="Zhang Y.E."/>
            <person name="Wang W."/>
            <person name="Zhu M."/>
            <person name="He S."/>
            <person name="Zhang G."/>
        </authorList>
    </citation>
    <scope>NUCLEOTIDE SEQUENCE</scope>
    <source>
        <strain evidence="2">Pddl_001</strain>
    </source>
</reference>
<organism evidence="2 3">
    <name type="scientific">Polyodon spathula</name>
    <name type="common">North American paddlefish</name>
    <name type="synonym">Squalus spathula</name>
    <dbReference type="NCBI Taxonomy" id="7913"/>
    <lineage>
        <taxon>Eukaryota</taxon>
        <taxon>Metazoa</taxon>
        <taxon>Chordata</taxon>
        <taxon>Craniata</taxon>
        <taxon>Vertebrata</taxon>
        <taxon>Euteleostomi</taxon>
        <taxon>Actinopterygii</taxon>
        <taxon>Chondrostei</taxon>
        <taxon>Acipenseriformes</taxon>
        <taxon>Polyodontidae</taxon>
        <taxon>Polyodon</taxon>
    </lineage>
</organism>
<dbReference type="GO" id="GO:0016740">
    <property type="term" value="F:transferase activity"/>
    <property type="evidence" value="ECO:0007669"/>
    <property type="project" value="UniProtKB-KW"/>
</dbReference>
<evidence type="ECO:0000313" key="3">
    <source>
        <dbReference type="Proteomes" id="UP001166093"/>
    </source>
</evidence>
<comment type="caution">
    <text evidence="2">The sequence shown here is derived from an EMBL/GenBank/DDBJ whole genome shotgun (WGS) entry which is preliminary data.</text>
</comment>
<keyword evidence="2" id="KW-0808">Transferase</keyword>